<evidence type="ECO:0000256" key="7">
    <source>
        <dbReference type="RuleBase" id="RU004466"/>
    </source>
</evidence>
<keyword evidence="4" id="KW-0479">Metal-binding</keyword>
<dbReference type="Proteomes" id="UP000612055">
    <property type="component" value="Unassembled WGS sequence"/>
</dbReference>
<protein>
    <submittedName>
        <fullName evidence="8">Uncharacterized protein</fullName>
    </submittedName>
</protein>
<reference evidence="8" key="1">
    <citation type="journal article" date="2020" name="bioRxiv">
        <title>Comparative genomics of Chlamydomonas.</title>
        <authorList>
            <person name="Craig R.J."/>
            <person name="Hasan A.R."/>
            <person name="Ness R.W."/>
            <person name="Keightley P.D."/>
        </authorList>
    </citation>
    <scope>NUCLEOTIDE SEQUENCE</scope>
    <source>
        <strain evidence="8">CCAP 11/70</strain>
    </source>
</reference>
<dbReference type="AlphaFoldDB" id="A0A835XFW2"/>
<accession>A0A835XFW2</accession>
<dbReference type="GO" id="GO:0046872">
    <property type="term" value="F:metal ion binding"/>
    <property type="evidence" value="ECO:0007669"/>
    <property type="project" value="UniProtKB-KW"/>
</dbReference>
<dbReference type="GO" id="GO:0006744">
    <property type="term" value="P:ubiquinone biosynthetic process"/>
    <property type="evidence" value="ECO:0007669"/>
    <property type="project" value="TreeGrafter"/>
</dbReference>
<evidence type="ECO:0000256" key="2">
    <source>
        <dbReference type="ARBA" id="ARBA00006706"/>
    </source>
</evidence>
<dbReference type="InterPro" id="IPR000092">
    <property type="entry name" value="Polyprenyl_synt"/>
</dbReference>
<dbReference type="GO" id="GO:0008299">
    <property type="term" value="P:isoprenoid biosynthetic process"/>
    <property type="evidence" value="ECO:0007669"/>
    <property type="project" value="UniProtKB-KW"/>
</dbReference>
<comment type="similarity">
    <text evidence="2 7">Belongs to the FPP/GGPP synthase family.</text>
</comment>
<dbReference type="PROSITE" id="PS51257">
    <property type="entry name" value="PROKAR_LIPOPROTEIN"/>
    <property type="match status" value="1"/>
</dbReference>
<keyword evidence="9" id="KW-1185">Reference proteome</keyword>
<evidence type="ECO:0000256" key="1">
    <source>
        <dbReference type="ARBA" id="ARBA00001946"/>
    </source>
</evidence>
<evidence type="ECO:0000256" key="4">
    <source>
        <dbReference type="ARBA" id="ARBA00022723"/>
    </source>
</evidence>
<comment type="cofactor">
    <cofactor evidence="1">
        <name>Mg(2+)</name>
        <dbReference type="ChEBI" id="CHEBI:18420"/>
    </cofactor>
</comment>
<dbReference type="SFLD" id="SFLDS00005">
    <property type="entry name" value="Isoprenoid_Synthase_Type_I"/>
    <property type="match status" value="1"/>
</dbReference>
<dbReference type="PANTHER" id="PTHR12001:SF69">
    <property type="entry name" value="ALL TRANS-POLYPRENYL-DIPHOSPHATE SYNTHASE PDSS1"/>
    <property type="match status" value="1"/>
</dbReference>
<gene>
    <name evidence="8" type="ORF">HYH03_018148</name>
</gene>
<evidence type="ECO:0000256" key="3">
    <source>
        <dbReference type="ARBA" id="ARBA00022679"/>
    </source>
</evidence>
<evidence type="ECO:0000313" key="9">
    <source>
        <dbReference type="Proteomes" id="UP000612055"/>
    </source>
</evidence>
<evidence type="ECO:0000256" key="5">
    <source>
        <dbReference type="ARBA" id="ARBA00022842"/>
    </source>
</evidence>
<dbReference type="Pfam" id="PF00348">
    <property type="entry name" value="polyprenyl_synt"/>
    <property type="match status" value="1"/>
</dbReference>
<dbReference type="PANTHER" id="PTHR12001">
    <property type="entry name" value="GERANYLGERANYL PYROPHOSPHATE SYNTHASE"/>
    <property type="match status" value="1"/>
</dbReference>
<dbReference type="PROSITE" id="PS00444">
    <property type="entry name" value="POLYPRENYL_SYNTHASE_2"/>
    <property type="match status" value="1"/>
</dbReference>
<dbReference type="InterPro" id="IPR033749">
    <property type="entry name" value="Polyprenyl_synt_CS"/>
</dbReference>
<evidence type="ECO:0000256" key="6">
    <source>
        <dbReference type="ARBA" id="ARBA00023229"/>
    </source>
</evidence>
<dbReference type="PROSITE" id="PS00723">
    <property type="entry name" value="POLYPRENYL_SYNTHASE_1"/>
    <property type="match status" value="1"/>
</dbReference>
<dbReference type="CDD" id="cd00685">
    <property type="entry name" value="Trans_IPPS_HT"/>
    <property type="match status" value="1"/>
</dbReference>
<name>A0A835XFW2_9CHLO</name>
<comment type="caution">
    <text evidence="8">The sequence shown here is derived from an EMBL/GenBank/DDBJ whole genome shotgun (WGS) entry which is preliminary data.</text>
</comment>
<proteinExistence type="inferred from homology"/>
<dbReference type="EMBL" id="JAEHOE010000195">
    <property type="protein sequence ID" value="KAG2482971.1"/>
    <property type="molecule type" value="Genomic_DNA"/>
</dbReference>
<keyword evidence="5" id="KW-0460">Magnesium</keyword>
<dbReference type="GO" id="GO:1990234">
    <property type="term" value="C:transferase complex"/>
    <property type="evidence" value="ECO:0007669"/>
    <property type="project" value="TreeGrafter"/>
</dbReference>
<dbReference type="SUPFAM" id="SSF48576">
    <property type="entry name" value="Terpenoid synthases"/>
    <property type="match status" value="1"/>
</dbReference>
<dbReference type="InterPro" id="IPR008949">
    <property type="entry name" value="Isoprenoid_synthase_dom_sf"/>
</dbReference>
<sequence>MSLQRAALQAGRLCGALASTSTAACSTSSLSSAWEAAPALHRLFLTAAVPQGYLQNWDEVRNRRVDPFNVVQQEVEVVSERLRLSVTTGIPALKTAAEYFFRRGIEGKRLRPTLALLMASALSPAAPSPQYLQVDTRPPNEHTPELRRRQQRLAEITELIHVASLLHDDVIDDAQTRRGVVSLNTNVGNKVAILAGDFLLARASVSLAALKNTTIVELMSQVLEHLVSGEIMQMTATTEQLLDLEHYLAKTYCKTASLMANSARSIAVLADSSDEVCDMAWSYGRHLGIAFQVVDDLLDLTGSSSVLGKPALNDMRSGLATAPVLFAAEEQPALRPLILRRFKHEGDVALAMSMVEATQGLRRAEELAASHAKAAADMIRCLPAAQSDHAEIAREALIQITHKVLTRKK</sequence>
<dbReference type="OrthoDB" id="9927103at2759"/>
<evidence type="ECO:0000313" key="8">
    <source>
        <dbReference type="EMBL" id="KAG2482971.1"/>
    </source>
</evidence>
<organism evidence="8 9">
    <name type="scientific">Edaphochlamys debaryana</name>
    <dbReference type="NCBI Taxonomy" id="47281"/>
    <lineage>
        <taxon>Eukaryota</taxon>
        <taxon>Viridiplantae</taxon>
        <taxon>Chlorophyta</taxon>
        <taxon>core chlorophytes</taxon>
        <taxon>Chlorophyceae</taxon>
        <taxon>CS clade</taxon>
        <taxon>Chlamydomonadales</taxon>
        <taxon>Chlamydomonadales incertae sedis</taxon>
        <taxon>Edaphochlamys</taxon>
    </lineage>
</organism>
<keyword evidence="3 7" id="KW-0808">Transferase</keyword>
<dbReference type="Gene3D" id="1.10.600.10">
    <property type="entry name" value="Farnesyl Diphosphate Synthase"/>
    <property type="match status" value="1"/>
</dbReference>
<keyword evidence="6" id="KW-0414">Isoprene biosynthesis</keyword>
<dbReference type="GO" id="GO:0004659">
    <property type="term" value="F:prenyltransferase activity"/>
    <property type="evidence" value="ECO:0007669"/>
    <property type="project" value="InterPro"/>
</dbReference>